<gene>
    <name evidence="2" type="ORF">SFLOR_v1c02570</name>
</gene>
<dbReference type="Proteomes" id="UP000231823">
    <property type="component" value="Chromosome"/>
</dbReference>
<dbReference type="Gene3D" id="3.30.420.40">
    <property type="match status" value="2"/>
</dbReference>
<dbReference type="PANTHER" id="PTHR18964">
    <property type="entry name" value="ROK (REPRESSOR, ORF, KINASE) FAMILY"/>
    <property type="match status" value="1"/>
</dbReference>
<proteinExistence type="inferred from homology"/>
<dbReference type="RefSeq" id="WP_100916305.1">
    <property type="nucleotide sequence ID" value="NZ_CP025057.1"/>
</dbReference>
<dbReference type="EMBL" id="CP025057">
    <property type="protein sequence ID" value="AUB31316.1"/>
    <property type="molecule type" value="Genomic_DNA"/>
</dbReference>
<sequence>MLNITFDVGGTGTKCVIFENNKEFERRYLNYIKEETEEQKLMIQTPLVVVLEEISKVLDSFDKEFNLAISFPGIIDAKNKKILSESAISNIDLDLNKYFKKYKKLNKFIITNDAKAAVLGEYQERIKKNKSIFNMVHLTIGTALGAGIIINKKVIDGKNFQAGELGKMYSSLEKNNPSTVAIDTGLGSLLLKYFMKTGKSISGEMLFKLFNSNDELVVQMMDEFTSHIAKLIINIDFMLDFDLVTIGGGISVNEQFINMIKNKISIHKDFY</sequence>
<dbReference type="KEGG" id="sfz:SFLOR_v1c02570"/>
<dbReference type="PANTHER" id="PTHR18964:SF149">
    <property type="entry name" value="BIFUNCTIONAL UDP-N-ACETYLGLUCOSAMINE 2-EPIMERASE_N-ACETYLMANNOSAMINE KINASE"/>
    <property type="match status" value="1"/>
</dbReference>
<dbReference type="OrthoDB" id="9795247at2"/>
<comment type="similarity">
    <text evidence="1">Belongs to the ROK (NagC/XylR) family.</text>
</comment>
<reference evidence="2 3" key="1">
    <citation type="submission" date="2017-12" db="EMBL/GenBank/DDBJ databases">
        <title>Complete genome sequence of Spiroplasma floricola 23-6 (ATCC 29989).</title>
        <authorList>
            <person name="Tsai Y.-M."/>
            <person name="Wu P.-S."/>
            <person name="Lo W.-S."/>
            <person name="Kuo C.-H."/>
        </authorList>
    </citation>
    <scope>NUCLEOTIDE SEQUENCE [LARGE SCALE GENOMIC DNA]</scope>
    <source>
        <strain evidence="2 3">23-6</strain>
    </source>
</reference>
<dbReference type="AlphaFoldDB" id="A0A2K8SCY7"/>
<accession>A0A2K8SCY7</accession>
<evidence type="ECO:0000313" key="2">
    <source>
        <dbReference type="EMBL" id="AUB31316.1"/>
    </source>
</evidence>
<dbReference type="SUPFAM" id="SSF53067">
    <property type="entry name" value="Actin-like ATPase domain"/>
    <property type="match status" value="1"/>
</dbReference>
<dbReference type="InterPro" id="IPR000600">
    <property type="entry name" value="ROK"/>
</dbReference>
<evidence type="ECO:0000313" key="3">
    <source>
        <dbReference type="Proteomes" id="UP000231823"/>
    </source>
</evidence>
<dbReference type="InterPro" id="IPR043129">
    <property type="entry name" value="ATPase_NBD"/>
</dbReference>
<name>A0A2K8SCY7_9MOLU</name>
<evidence type="ECO:0000256" key="1">
    <source>
        <dbReference type="ARBA" id="ARBA00006479"/>
    </source>
</evidence>
<organism evidence="2 3">
    <name type="scientific">Spiroplasma floricola 23-6</name>
    <dbReference type="NCBI Taxonomy" id="1336749"/>
    <lineage>
        <taxon>Bacteria</taxon>
        <taxon>Bacillati</taxon>
        <taxon>Mycoplasmatota</taxon>
        <taxon>Mollicutes</taxon>
        <taxon>Entomoplasmatales</taxon>
        <taxon>Spiroplasmataceae</taxon>
        <taxon>Spiroplasma</taxon>
    </lineage>
</organism>
<keyword evidence="3" id="KW-1185">Reference proteome</keyword>
<dbReference type="Pfam" id="PF00480">
    <property type="entry name" value="ROK"/>
    <property type="match status" value="1"/>
</dbReference>
<evidence type="ECO:0008006" key="4">
    <source>
        <dbReference type="Google" id="ProtNLM"/>
    </source>
</evidence>
<protein>
    <recommendedName>
        <fullName evidence="4">Glucokinase</fullName>
    </recommendedName>
</protein>